<protein>
    <submittedName>
        <fullName evidence="2">Uncharacterized protein</fullName>
    </submittedName>
</protein>
<accession>A0A2A2KJB6</accession>
<evidence type="ECO:0000313" key="2">
    <source>
        <dbReference type="EMBL" id="PAV74146.1"/>
    </source>
</evidence>
<evidence type="ECO:0000313" key="3">
    <source>
        <dbReference type="Proteomes" id="UP000218231"/>
    </source>
</evidence>
<name>A0A2A2KJB6_9BILA</name>
<organism evidence="2 3">
    <name type="scientific">Diploscapter pachys</name>
    <dbReference type="NCBI Taxonomy" id="2018661"/>
    <lineage>
        <taxon>Eukaryota</taxon>
        <taxon>Metazoa</taxon>
        <taxon>Ecdysozoa</taxon>
        <taxon>Nematoda</taxon>
        <taxon>Chromadorea</taxon>
        <taxon>Rhabditida</taxon>
        <taxon>Rhabditina</taxon>
        <taxon>Rhabditomorpha</taxon>
        <taxon>Rhabditoidea</taxon>
        <taxon>Rhabditidae</taxon>
        <taxon>Diploscapter</taxon>
    </lineage>
</organism>
<feature type="region of interest" description="Disordered" evidence="1">
    <location>
        <begin position="1"/>
        <end position="28"/>
    </location>
</feature>
<comment type="caution">
    <text evidence="2">The sequence shown here is derived from an EMBL/GenBank/DDBJ whole genome shotgun (WGS) entry which is preliminary data.</text>
</comment>
<feature type="region of interest" description="Disordered" evidence="1">
    <location>
        <begin position="57"/>
        <end position="80"/>
    </location>
</feature>
<gene>
    <name evidence="2" type="ORF">WR25_07090</name>
</gene>
<reference evidence="2 3" key="1">
    <citation type="journal article" date="2017" name="Curr. Biol.">
        <title>Genome architecture and evolution of a unichromosomal asexual nematode.</title>
        <authorList>
            <person name="Fradin H."/>
            <person name="Zegar C."/>
            <person name="Gutwein M."/>
            <person name="Lucas J."/>
            <person name="Kovtun M."/>
            <person name="Corcoran D."/>
            <person name="Baugh L.R."/>
            <person name="Kiontke K."/>
            <person name="Gunsalus K."/>
            <person name="Fitch D.H."/>
            <person name="Piano F."/>
        </authorList>
    </citation>
    <scope>NUCLEOTIDE SEQUENCE [LARGE SCALE GENOMIC DNA]</scope>
    <source>
        <strain evidence="2">PF1309</strain>
    </source>
</reference>
<evidence type="ECO:0000256" key="1">
    <source>
        <dbReference type="SAM" id="MobiDB-lite"/>
    </source>
</evidence>
<dbReference type="Proteomes" id="UP000218231">
    <property type="component" value="Unassembled WGS sequence"/>
</dbReference>
<keyword evidence="3" id="KW-1185">Reference proteome</keyword>
<dbReference type="EMBL" id="LIAE01008403">
    <property type="protein sequence ID" value="PAV74146.1"/>
    <property type="molecule type" value="Genomic_DNA"/>
</dbReference>
<dbReference type="AlphaFoldDB" id="A0A2A2KJB6"/>
<sequence length="128" mass="13483">MRLGSAVGPQHEAGGALPHCREQHGPRAAGLDIGHLGLAHRRPVPRQQRFVGTAHCQAQGAGLGRQHQPAGQGLGHRQPHGARRIATDGLLVSPGLELFGGLGRAPIVGQARLLVDTQHTQGRQHYLG</sequence>
<proteinExistence type="predicted"/>